<keyword evidence="3" id="KW-1185">Reference proteome</keyword>
<evidence type="ECO:0000313" key="2">
    <source>
        <dbReference type="EMBL" id="OES33047.1"/>
    </source>
</evidence>
<evidence type="ECO:0000256" key="1">
    <source>
        <dbReference type="SAM" id="Phobius"/>
    </source>
</evidence>
<organism evidence="2 3">
    <name type="scientific">Alteromonas macleodii</name>
    <name type="common">Pseudoalteromonas macleodii</name>
    <dbReference type="NCBI Taxonomy" id="28108"/>
    <lineage>
        <taxon>Bacteria</taxon>
        <taxon>Pseudomonadati</taxon>
        <taxon>Pseudomonadota</taxon>
        <taxon>Gammaproteobacteria</taxon>
        <taxon>Alteromonadales</taxon>
        <taxon>Alteromonadaceae</taxon>
        <taxon>Alteromonas/Salinimonas group</taxon>
        <taxon>Alteromonas</taxon>
    </lineage>
</organism>
<proteinExistence type="predicted"/>
<protein>
    <submittedName>
        <fullName evidence="2">Membrane protein</fullName>
    </submittedName>
</protein>
<dbReference type="AlphaFoldDB" id="A0AB36FSK8"/>
<reference evidence="2 3" key="1">
    <citation type="submission" date="2016-09" db="EMBL/GenBank/DDBJ databases">
        <title>Draft Genome Sequence of four Alteromonas macleodii strains isolated from copper coupons and grown long-term at elevated copper levels.</title>
        <authorList>
            <person name="Cusick K."/>
            <person name="Dale J."/>
            <person name="Little B."/>
            <person name="Biffinger J."/>
        </authorList>
    </citation>
    <scope>NUCLEOTIDE SEQUENCE [LARGE SCALE GENOMIC DNA]</scope>
    <source>
        <strain evidence="2 3">KCP01</strain>
    </source>
</reference>
<evidence type="ECO:0000313" key="3">
    <source>
        <dbReference type="Proteomes" id="UP000095392"/>
    </source>
</evidence>
<keyword evidence="1" id="KW-0472">Membrane</keyword>
<accession>A0AB36FSK8</accession>
<keyword evidence="1" id="KW-0812">Transmembrane</keyword>
<dbReference type="Proteomes" id="UP000095392">
    <property type="component" value="Unassembled WGS sequence"/>
</dbReference>
<feature type="transmembrane region" description="Helical" evidence="1">
    <location>
        <begin position="25"/>
        <end position="43"/>
    </location>
</feature>
<dbReference type="EMBL" id="MIPY01000008">
    <property type="protein sequence ID" value="OES33047.1"/>
    <property type="molecule type" value="Genomic_DNA"/>
</dbReference>
<comment type="caution">
    <text evidence="2">The sequence shown here is derived from an EMBL/GenBank/DDBJ whole genome shotgun (WGS) entry which is preliminary data.</text>
</comment>
<keyword evidence="1" id="KW-1133">Transmembrane helix</keyword>
<name>A0AB36FSK8_ALTMA</name>
<sequence length="52" mass="6099">MVLFPVYSVLFVIYWLSQNWHQGRVNFILATPIVCGLLLAFMLKIQLRFLGK</sequence>
<gene>
    <name evidence="2" type="ORF">BFV95_0537</name>
</gene>